<dbReference type="SMART" id="SM00533">
    <property type="entry name" value="MUTSd"/>
    <property type="match status" value="1"/>
</dbReference>
<dbReference type="Pfam" id="PF05192">
    <property type="entry name" value="MutS_III"/>
    <property type="match status" value="1"/>
</dbReference>
<comment type="function">
    <text evidence="7">Component of the post-replicative DNA mismatch repair system (MMR).</text>
</comment>
<dbReference type="GO" id="GO:0005524">
    <property type="term" value="F:ATP binding"/>
    <property type="evidence" value="ECO:0007669"/>
    <property type="project" value="UniProtKB-UniRule"/>
</dbReference>
<dbReference type="GO" id="GO:0005739">
    <property type="term" value="C:mitochondrion"/>
    <property type="evidence" value="ECO:0007669"/>
    <property type="project" value="TreeGrafter"/>
</dbReference>
<evidence type="ECO:0000313" key="11">
    <source>
        <dbReference type="Proteomes" id="UP000245942"/>
    </source>
</evidence>
<evidence type="ECO:0000256" key="5">
    <source>
        <dbReference type="ARBA" id="ARBA00023125"/>
    </source>
</evidence>
<keyword evidence="5 7" id="KW-0238">DNA-binding</keyword>
<dbReference type="Pfam" id="PF00488">
    <property type="entry name" value="MutS_V"/>
    <property type="match status" value="1"/>
</dbReference>
<dbReference type="SUPFAM" id="SSF48334">
    <property type="entry name" value="DNA repair protein MutS, domain III"/>
    <property type="match status" value="1"/>
</dbReference>
<dbReference type="GO" id="GO:0043504">
    <property type="term" value="P:mitochondrial DNA repair"/>
    <property type="evidence" value="ECO:0007669"/>
    <property type="project" value="TreeGrafter"/>
</dbReference>
<dbReference type="PROSITE" id="PS00486">
    <property type="entry name" value="DNA_MISMATCH_REPAIR_2"/>
    <property type="match status" value="1"/>
</dbReference>
<proteinExistence type="inferred from homology"/>
<feature type="region of interest" description="Disordered" evidence="8">
    <location>
        <begin position="714"/>
        <end position="735"/>
    </location>
</feature>
<dbReference type="Gene3D" id="3.30.420.110">
    <property type="entry name" value="MutS, connector domain"/>
    <property type="match status" value="1"/>
</dbReference>
<dbReference type="Gene3D" id="3.40.50.300">
    <property type="entry name" value="P-loop containing nucleotide triphosphate hydrolases"/>
    <property type="match status" value="1"/>
</dbReference>
<protein>
    <recommendedName>
        <fullName evidence="7">DNA mismatch repair protein</fullName>
    </recommendedName>
</protein>
<dbReference type="GO" id="GO:0030983">
    <property type="term" value="F:mismatched DNA binding"/>
    <property type="evidence" value="ECO:0007669"/>
    <property type="project" value="UniProtKB-UniRule"/>
</dbReference>
<dbReference type="Gene3D" id="1.10.1420.10">
    <property type="match status" value="3"/>
</dbReference>
<dbReference type="GO" id="GO:0140664">
    <property type="term" value="F:ATP-dependent DNA damage sensor activity"/>
    <property type="evidence" value="ECO:0007669"/>
    <property type="project" value="InterPro"/>
</dbReference>
<evidence type="ECO:0000256" key="4">
    <source>
        <dbReference type="ARBA" id="ARBA00022840"/>
    </source>
</evidence>
<evidence type="ECO:0000256" key="7">
    <source>
        <dbReference type="PIRNR" id="PIRNR037677"/>
    </source>
</evidence>
<dbReference type="InterPro" id="IPR027417">
    <property type="entry name" value="P-loop_NTPase"/>
</dbReference>
<evidence type="ECO:0000313" key="10">
    <source>
        <dbReference type="EMBL" id="PWN22093.1"/>
    </source>
</evidence>
<dbReference type="PIRSF" id="PIRSF037677">
    <property type="entry name" value="DNA_mis_repair_Msh6"/>
    <property type="match status" value="1"/>
</dbReference>
<dbReference type="GO" id="GO:0005634">
    <property type="term" value="C:nucleus"/>
    <property type="evidence" value="ECO:0007669"/>
    <property type="project" value="TreeGrafter"/>
</dbReference>
<keyword evidence="2 7" id="KW-0547">Nucleotide-binding</keyword>
<evidence type="ECO:0000256" key="1">
    <source>
        <dbReference type="ARBA" id="ARBA00006271"/>
    </source>
</evidence>
<name>A0A316UCG5_9BASI</name>
<accession>A0A316UCG5</accession>
<feature type="compositionally biased region" description="Acidic residues" evidence="8">
    <location>
        <begin position="714"/>
        <end position="729"/>
    </location>
</feature>
<reference evidence="10 11" key="1">
    <citation type="journal article" date="2018" name="Mol. Biol. Evol.">
        <title>Broad Genomic Sampling Reveals a Smut Pathogenic Ancestry of the Fungal Clade Ustilaginomycotina.</title>
        <authorList>
            <person name="Kijpornyongpan T."/>
            <person name="Mondo S.J."/>
            <person name="Barry K."/>
            <person name="Sandor L."/>
            <person name="Lee J."/>
            <person name="Lipzen A."/>
            <person name="Pangilinan J."/>
            <person name="LaButti K."/>
            <person name="Hainaut M."/>
            <person name="Henrissat B."/>
            <person name="Grigoriev I.V."/>
            <person name="Spatafora J.W."/>
            <person name="Aime M.C."/>
        </authorList>
    </citation>
    <scope>NUCLEOTIDE SEQUENCE [LARGE SCALE GENOMIC DNA]</scope>
    <source>
        <strain evidence="10 11">MCA 4718</strain>
    </source>
</reference>
<organism evidence="10 11">
    <name type="scientific">Pseudomicrostroma glucosiphilum</name>
    <dbReference type="NCBI Taxonomy" id="1684307"/>
    <lineage>
        <taxon>Eukaryota</taxon>
        <taxon>Fungi</taxon>
        <taxon>Dikarya</taxon>
        <taxon>Basidiomycota</taxon>
        <taxon>Ustilaginomycotina</taxon>
        <taxon>Exobasidiomycetes</taxon>
        <taxon>Microstromatales</taxon>
        <taxon>Microstromatales incertae sedis</taxon>
        <taxon>Pseudomicrostroma</taxon>
    </lineage>
</organism>
<dbReference type="SMART" id="SM00534">
    <property type="entry name" value="MUTSac"/>
    <property type="match status" value="1"/>
</dbReference>
<dbReference type="PANTHER" id="PTHR11361">
    <property type="entry name" value="DNA MISMATCH REPAIR PROTEIN MUTS FAMILY MEMBER"/>
    <property type="match status" value="1"/>
</dbReference>
<dbReference type="InterPro" id="IPR000432">
    <property type="entry name" value="DNA_mismatch_repair_MutS_C"/>
</dbReference>
<keyword evidence="4 7" id="KW-0067">ATP-binding</keyword>
<dbReference type="InterPro" id="IPR007695">
    <property type="entry name" value="DNA_mismatch_repair_MutS-lik_N"/>
</dbReference>
<evidence type="ECO:0000256" key="3">
    <source>
        <dbReference type="ARBA" id="ARBA00022763"/>
    </source>
</evidence>
<keyword evidence="3 7" id="KW-0227">DNA damage</keyword>
<dbReference type="PANTHER" id="PTHR11361:SF34">
    <property type="entry name" value="DNA MISMATCH REPAIR PROTEIN MSH1, MITOCHONDRIAL"/>
    <property type="match status" value="1"/>
</dbReference>
<dbReference type="Pfam" id="PF05188">
    <property type="entry name" value="MutS_II"/>
    <property type="match status" value="1"/>
</dbReference>
<dbReference type="Proteomes" id="UP000245942">
    <property type="component" value="Unassembled WGS sequence"/>
</dbReference>
<keyword evidence="11" id="KW-1185">Reference proteome</keyword>
<feature type="region of interest" description="Disordered" evidence="8">
    <location>
        <begin position="461"/>
        <end position="481"/>
    </location>
</feature>
<dbReference type="InterPro" id="IPR036187">
    <property type="entry name" value="DNA_mismatch_repair_MutS_sf"/>
</dbReference>
<feature type="compositionally biased region" description="Polar residues" evidence="8">
    <location>
        <begin position="154"/>
        <end position="164"/>
    </location>
</feature>
<dbReference type="InterPro" id="IPR017261">
    <property type="entry name" value="DNA_mismatch_repair_MutS/MSH"/>
</dbReference>
<dbReference type="GeneID" id="37013591"/>
<gene>
    <name evidence="10" type="ORF">BCV69DRAFT_281091</name>
</gene>
<dbReference type="InterPro" id="IPR036678">
    <property type="entry name" value="MutS_con_dom_sf"/>
</dbReference>
<dbReference type="InterPro" id="IPR045076">
    <property type="entry name" value="MutS"/>
</dbReference>
<dbReference type="RefSeq" id="XP_025349253.1">
    <property type="nucleotide sequence ID" value="XM_025491857.1"/>
</dbReference>
<dbReference type="SUPFAM" id="SSF52540">
    <property type="entry name" value="P-loop containing nucleoside triphosphate hydrolases"/>
    <property type="match status" value="1"/>
</dbReference>
<keyword evidence="6 7" id="KW-0234">DNA repair</keyword>
<dbReference type="Pfam" id="PF01624">
    <property type="entry name" value="MutS_I"/>
    <property type="match status" value="1"/>
</dbReference>
<feature type="domain" description="DNA mismatch repair proteins mutS family" evidence="9">
    <location>
        <begin position="1063"/>
        <end position="1079"/>
    </location>
</feature>
<dbReference type="SUPFAM" id="SSF53150">
    <property type="entry name" value="DNA repair protein MutS, domain II"/>
    <property type="match status" value="1"/>
</dbReference>
<evidence type="ECO:0000256" key="8">
    <source>
        <dbReference type="SAM" id="MobiDB-lite"/>
    </source>
</evidence>
<dbReference type="OrthoDB" id="2534523at2759"/>
<feature type="compositionally biased region" description="Low complexity" evidence="8">
    <location>
        <begin position="88"/>
        <end position="104"/>
    </location>
</feature>
<dbReference type="AlphaFoldDB" id="A0A316UCG5"/>
<evidence type="ECO:0000256" key="2">
    <source>
        <dbReference type="ARBA" id="ARBA00022741"/>
    </source>
</evidence>
<dbReference type="SUPFAM" id="SSF55271">
    <property type="entry name" value="DNA repair protein MutS, domain I"/>
    <property type="match status" value="1"/>
</dbReference>
<dbReference type="EMBL" id="KZ819323">
    <property type="protein sequence ID" value="PWN22093.1"/>
    <property type="molecule type" value="Genomic_DNA"/>
</dbReference>
<dbReference type="GO" id="GO:0006298">
    <property type="term" value="P:mismatch repair"/>
    <property type="evidence" value="ECO:0007669"/>
    <property type="project" value="InterPro"/>
</dbReference>
<feature type="region of interest" description="Disordered" evidence="8">
    <location>
        <begin position="62"/>
        <end position="190"/>
    </location>
</feature>
<feature type="compositionally biased region" description="Low complexity" evidence="8">
    <location>
        <begin position="462"/>
        <end position="477"/>
    </location>
</feature>
<dbReference type="InterPro" id="IPR007860">
    <property type="entry name" value="DNA_mmatch_repair_MutS_con_dom"/>
</dbReference>
<evidence type="ECO:0000256" key="6">
    <source>
        <dbReference type="ARBA" id="ARBA00023204"/>
    </source>
</evidence>
<evidence type="ECO:0000259" key="9">
    <source>
        <dbReference type="PROSITE" id="PS00486"/>
    </source>
</evidence>
<sequence>MAAPCAAHRVWCAVAAAPASSSALPIRSSLCRPCLSQAIRAPRRPSSWARCSSTDLHQRTQLEQHTDYGNEATQANSKTLKKGKRTSRTVSPSTSASTASTGGPRRSSKAYADLPTHASGSTGEPFVPLEPFVPITSKRAVRRKKPQVPKSSDEASQGTKTSEATADGTLAPTRDADQGRQPGQGDVDIPRIDELGPQGQAWPPLAKDVLTNLARFPGCLLLTRVGGFYESYFDQAPPLSILLSLKLASRTWGGRPVPMAGFPISQLEKYLKILVEDNRRLVAICEEFRSDESGVEGESPADWKMINALKSSAKGAASGEEKFNEKVEITRRVTRVVSPGTLIDEKWMNPLKNNFILSVASLPKITKDSADPQEGSTGFGLAWLDLSTSDLHVSECSDVESLRDEIKRIAPSEVVIEDGLDLSQTSAAGTPPGQRTEVGDEAAQFWQMLDGDRTLLSYVDPDTSSDTASAQASSLEAEATHSYKPVERRAIRNLTSHLRKRLIAFSSDSAQTGNAQMDNLIASGMLIRHHLPSETMMIDCNTLDALEVKEATREGGVRGSLVSTVRRTISKGGARLLVEWLTSPSTSHPVISFRHSVVALLLSRPFLHEDLRTLFRRRISRGDISRTIQRIATGRNDEQDLLEVKDFVKFIGEVKETIKQDTDATAVDEEIEGRANLSQLCDALIELTSLGDRLEGAIDERVMEIRARAMEAMEREEEERDESDGEEVEVTVRSKAAESPAAIEIPAMAVRKGEEDPWGAPFEHLIRPSSSKQLSSLTKEYEALRHEASTLQTSLRARFNQGKLSLRFLLGQGFVVHFADYRSTTSSDAASSSPSPEDHFTLAYRTKSTRTFYFDRWSSLGSRLLRLQEELKRAESLELRRLRSLVLQSSSTLRANARRIDELDCLMGFATLARELALTRPEMVQGEEGIFEVRGGRHIGVELGLLERSPARSFHSNDLIMSPANAAEGQQGGGEGRDDGGGRLHFITGPNMGGKSTYLRQNALIAILAQTGSFVPAAHVRMSVVDRLFSRVGAKDDLFRDRSTFMVEMLETSEILRRATSRSFVIADEIGRGTTTNVGIAIAFATLTELSKIGCRALFATHLHELADRMGYDERTHRGSESFSHVRFASTDVVQGENTITYLHALRPGVNRESHGLTVAALAGMPASALQVARETLRSLSVEGEGKW</sequence>
<dbReference type="InterPro" id="IPR007696">
    <property type="entry name" value="DNA_mismatch_repair_MutS_core"/>
</dbReference>
<dbReference type="STRING" id="1684307.A0A316UCG5"/>
<dbReference type="Gene3D" id="3.40.1170.10">
    <property type="entry name" value="DNA repair protein MutS, domain I"/>
    <property type="match status" value="1"/>
</dbReference>
<comment type="similarity">
    <text evidence="1 7">Belongs to the DNA mismatch repair MutS family.</text>
</comment>
<dbReference type="InterPro" id="IPR016151">
    <property type="entry name" value="DNA_mismatch_repair_MutS_N"/>
</dbReference>